<evidence type="ECO:0000256" key="6">
    <source>
        <dbReference type="ARBA" id="ARBA00023136"/>
    </source>
</evidence>
<dbReference type="SUPFAM" id="SSF111352">
    <property type="entry name" value="Ammonium transporter"/>
    <property type="match status" value="1"/>
</dbReference>
<accession>A0A9P6E8L9</accession>
<evidence type="ECO:0000256" key="7">
    <source>
        <dbReference type="ARBA" id="ARBA00023177"/>
    </source>
</evidence>
<comment type="similarity">
    <text evidence="2 8">Belongs to the ammonia transporter channel (TC 1.A.11.2) family.</text>
</comment>
<dbReference type="PROSITE" id="PS01219">
    <property type="entry name" value="AMMONIUM_TRANSP"/>
    <property type="match status" value="1"/>
</dbReference>
<protein>
    <recommendedName>
        <fullName evidence="8">Ammonium transporter</fullName>
    </recommendedName>
</protein>
<evidence type="ECO:0000256" key="2">
    <source>
        <dbReference type="ARBA" id="ARBA00005887"/>
    </source>
</evidence>
<keyword evidence="3 8" id="KW-0813">Transport</keyword>
<keyword evidence="5 8" id="KW-1133">Transmembrane helix</keyword>
<dbReference type="InterPro" id="IPR029020">
    <property type="entry name" value="Ammonium/urea_transptr"/>
</dbReference>
<keyword evidence="7 8" id="KW-0924">Ammonia transport</keyword>
<dbReference type="InterPro" id="IPR024041">
    <property type="entry name" value="NH4_transpt_AmtB-like_dom"/>
</dbReference>
<dbReference type="PANTHER" id="PTHR43029:SF10">
    <property type="entry name" value="AMMONIUM TRANSPORTER MEP2"/>
    <property type="match status" value="1"/>
</dbReference>
<dbReference type="AlphaFoldDB" id="A0A9P6E8L9"/>
<feature type="transmembrane region" description="Helical" evidence="8">
    <location>
        <begin position="279"/>
        <end position="297"/>
    </location>
</feature>
<feature type="transmembrane region" description="Helical" evidence="8">
    <location>
        <begin position="249"/>
        <end position="272"/>
    </location>
</feature>
<dbReference type="OrthoDB" id="534912at2759"/>
<feature type="transmembrane region" description="Helical" evidence="8">
    <location>
        <begin position="154"/>
        <end position="172"/>
    </location>
</feature>
<organism evidence="10 11">
    <name type="scientific">Crepidotus variabilis</name>
    <dbReference type="NCBI Taxonomy" id="179855"/>
    <lineage>
        <taxon>Eukaryota</taxon>
        <taxon>Fungi</taxon>
        <taxon>Dikarya</taxon>
        <taxon>Basidiomycota</taxon>
        <taxon>Agaricomycotina</taxon>
        <taxon>Agaricomycetes</taxon>
        <taxon>Agaricomycetidae</taxon>
        <taxon>Agaricales</taxon>
        <taxon>Agaricineae</taxon>
        <taxon>Crepidotaceae</taxon>
        <taxon>Crepidotus</taxon>
    </lineage>
</organism>
<dbReference type="InterPro" id="IPR018047">
    <property type="entry name" value="Ammonium_transpt_CS"/>
</dbReference>
<evidence type="ECO:0000256" key="5">
    <source>
        <dbReference type="ARBA" id="ARBA00022989"/>
    </source>
</evidence>
<evidence type="ECO:0000259" key="9">
    <source>
        <dbReference type="Pfam" id="PF00909"/>
    </source>
</evidence>
<feature type="transmembrane region" description="Helical" evidence="8">
    <location>
        <begin position="384"/>
        <end position="404"/>
    </location>
</feature>
<evidence type="ECO:0000256" key="4">
    <source>
        <dbReference type="ARBA" id="ARBA00022692"/>
    </source>
</evidence>
<sequence>MAEVVYNGSGDIVWKGNPDGSQDVYNIGDLSWVLSSTGNVFIMACGVGFYYSGLLRRKNALSALYASLVSVAVVILVWFIWGFSLAFSDSAGVFIGNLKYAAFTNIYLQPATESTKIPMSLYALYEMMFAATTAVIAVGALAERGRLGPLPIFIFLWVTIVYCPVACWTWNTHGWGRKLGVLDFAGGIAVHIVAGATSLAMSLYLGPRLQSTANEPWQMHNISGVILGTVLMWYGWFGFNGGSSLSANLLAVQALINTNLAAAAGGLAWVLMDYRMHEAWGSVSFCAGVISGLVTITPGSGYVSAPAAVLFGFLGGIICNLSTYLKRYGRYDDSLDIFATHAIGGLLGSLLTGIFAQSNIYSRAGTGATAKLGWLDGNWKQVPIQLAASTAALVWAFAWTYSILKLMSRLSFTKMRASREAQETGLDEHQMHEAAFNVSDYPTILEVNKHVVSTVQNMRNAPGRVRTIDDLNMAQNAQRPPVGAAGP</sequence>
<feature type="domain" description="Ammonium transporter AmtB-like" evidence="9">
    <location>
        <begin position="32"/>
        <end position="435"/>
    </location>
</feature>
<name>A0A9P6E8L9_9AGAR</name>
<dbReference type="Gene3D" id="1.10.3430.10">
    <property type="entry name" value="Ammonium transporter AmtB like domains"/>
    <property type="match status" value="1"/>
</dbReference>
<feature type="transmembrane region" description="Helical" evidence="8">
    <location>
        <begin position="122"/>
        <end position="142"/>
    </location>
</feature>
<comment type="caution">
    <text evidence="10">The sequence shown here is derived from an EMBL/GenBank/DDBJ whole genome shotgun (WGS) entry which is preliminary data.</text>
</comment>
<feature type="transmembrane region" description="Helical" evidence="8">
    <location>
        <begin position="337"/>
        <end position="356"/>
    </location>
</feature>
<dbReference type="GO" id="GO:0008519">
    <property type="term" value="F:ammonium channel activity"/>
    <property type="evidence" value="ECO:0007669"/>
    <property type="project" value="InterPro"/>
</dbReference>
<evidence type="ECO:0000256" key="1">
    <source>
        <dbReference type="ARBA" id="ARBA00004141"/>
    </source>
</evidence>
<reference evidence="10" key="1">
    <citation type="submission" date="2020-11" db="EMBL/GenBank/DDBJ databases">
        <authorList>
            <consortium name="DOE Joint Genome Institute"/>
            <person name="Ahrendt S."/>
            <person name="Riley R."/>
            <person name="Andreopoulos W."/>
            <person name="Labutti K."/>
            <person name="Pangilinan J."/>
            <person name="Ruiz-Duenas F.J."/>
            <person name="Barrasa J.M."/>
            <person name="Sanchez-Garcia M."/>
            <person name="Camarero S."/>
            <person name="Miyauchi S."/>
            <person name="Serrano A."/>
            <person name="Linde D."/>
            <person name="Babiker R."/>
            <person name="Drula E."/>
            <person name="Ayuso-Fernandez I."/>
            <person name="Pacheco R."/>
            <person name="Padilla G."/>
            <person name="Ferreira P."/>
            <person name="Barriuso J."/>
            <person name="Kellner H."/>
            <person name="Castanera R."/>
            <person name="Alfaro M."/>
            <person name="Ramirez L."/>
            <person name="Pisabarro A.G."/>
            <person name="Kuo A."/>
            <person name="Tritt A."/>
            <person name="Lipzen A."/>
            <person name="He G."/>
            <person name="Yan M."/>
            <person name="Ng V."/>
            <person name="Cullen D."/>
            <person name="Martin F."/>
            <person name="Rosso M.-N."/>
            <person name="Henrissat B."/>
            <person name="Hibbett D."/>
            <person name="Martinez A.T."/>
            <person name="Grigoriev I.V."/>
        </authorList>
    </citation>
    <scope>NUCLEOTIDE SEQUENCE</scope>
    <source>
        <strain evidence="10">CBS 506.95</strain>
    </source>
</reference>
<gene>
    <name evidence="10" type="ORF">CPB83DRAFT_897979</name>
</gene>
<feature type="transmembrane region" description="Helical" evidence="8">
    <location>
        <begin position="63"/>
        <end position="81"/>
    </location>
</feature>
<dbReference type="EMBL" id="MU157900">
    <property type="protein sequence ID" value="KAF9524349.1"/>
    <property type="molecule type" value="Genomic_DNA"/>
</dbReference>
<evidence type="ECO:0000256" key="8">
    <source>
        <dbReference type="RuleBase" id="RU362002"/>
    </source>
</evidence>
<comment type="subcellular location">
    <subcellularLocation>
        <location evidence="8">Cell membrane</location>
        <topology evidence="8">Multi-pass membrane protein</topology>
    </subcellularLocation>
    <subcellularLocation>
        <location evidence="1">Membrane</location>
        <topology evidence="1">Multi-pass membrane protein</topology>
    </subcellularLocation>
</comment>
<evidence type="ECO:0000256" key="3">
    <source>
        <dbReference type="ARBA" id="ARBA00022448"/>
    </source>
</evidence>
<dbReference type="Proteomes" id="UP000807306">
    <property type="component" value="Unassembled WGS sequence"/>
</dbReference>
<dbReference type="Pfam" id="PF00909">
    <property type="entry name" value="Ammonium_transp"/>
    <property type="match status" value="1"/>
</dbReference>
<dbReference type="InterPro" id="IPR001905">
    <property type="entry name" value="Ammonium_transpt"/>
</dbReference>
<keyword evidence="6 8" id="KW-0472">Membrane</keyword>
<feature type="transmembrane region" description="Helical" evidence="8">
    <location>
        <begin position="217"/>
        <end position="237"/>
    </location>
</feature>
<evidence type="ECO:0000313" key="11">
    <source>
        <dbReference type="Proteomes" id="UP000807306"/>
    </source>
</evidence>
<feature type="transmembrane region" description="Helical" evidence="8">
    <location>
        <begin position="184"/>
        <end position="205"/>
    </location>
</feature>
<keyword evidence="11" id="KW-1185">Reference proteome</keyword>
<dbReference type="NCBIfam" id="TIGR00836">
    <property type="entry name" value="amt"/>
    <property type="match status" value="1"/>
</dbReference>
<dbReference type="GO" id="GO:0005886">
    <property type="term" value="C:plasma membrane"/>
    <property type="evidence" value="ECO:0007669"/>
    <property type="project" value="UniProtKB-SubCell"/>
</dbReference>
<feature type="transmembrane region" description="Helical" evidence="8">
    <location>
        <begin position="30"/>
        <end position="51"/>
    </location>
</feature>
<proteinExistence type="inferred from homology"/>
<feature type="transmembrane region" description="Helical" evidence="8">
    <location>
        <begin position="303"/>
        <end position="325"/>
    </location>
</feature>
<evidence type="ECO:0000313" key="10">
    <source>
        <dbReference type="EMBL" id="KAF9524349.1"/>
    </source>
</evidence>
<dbReference type="PANTHER" id="PTHR43029">
    <property type="entry name" value="AMMONIUM TRANSPORTER MEP2"/>
    <property type="match status" value="1"/>
</dbReference>
<keyword evidence="4 8" id="KW-0812">Transmembrane</keyword>